<dbReference type="SMART" id="SM00216">
    <property type="entry name" value="VWD"/>
    <property type="match status" value="1"/>
</dbReference>
<feature type="coiled-coil region" evidence="19">
    <location>
        <begin position="4300"/>
        <end position="4327"/>
    </location>
</feature>
<dbReference type="GO" id="GO:0034361">
    <property type="term" value="C:very-low-density lipoprotein particle"/>
    <property type="evidence" value="ECO:0007669"/>
    <property type="project" value="UniProtKB-KW"/>
</dbReference>
<protein>
    <recommendedName>
        <fullName evidence="25">Vitellogenin domain-containing protein</fullName>
    </recommendedName>
</protein>
<evidence type="ECO:0000256" key="15">
    <source>
        <dbReference type="ARBA" id="ARBA00023180"/>
    </source>
</evidence>
<evidence type="ECO:0000256" key="5">
    <source>
        <dbReference type="ARBA" id="ARBA00022490"/>
    </source>
</evidence>
<dbReference type="InterPro" id="IPR015817">
    <property type="entry name" value="Vitellinogen_open_b-sht_sub1"/>
</dbReference>
<evidence type="ECO:0000256" key="4">
    <source>
        <dbReference type="ARBA" id="ARBA00022448"/>
    </source>
</evidence>
<evidence type="ECO:0000259" key="21">
    <source>
        <dbReference type="PROSITE" id="PS51211"/>
    </source>
</evidence>
<dbReference type="Gene3D" id="2.20.50.20">
    <property type="entry name" value="Lipovitellin. Chain A, domain 3"/>
    <property type="match status" value="1"/>
</dbReference>
<feature type="coiled-coil region" evidence="19">
    <location>
        <begin position="3890"/>
        <end position="3917"/>
    </location>
</feature>
<dbReference type="SUPFAM" id="SSF56968">
    <property type="entry name" value="Lipovitellin-phosvitin complex, beta-sheet shell regions"/>
    <property type="match status" value="2"/>
</dbReference>
<evidence type="ECO:0000256" key="11">
    <source>
        <dbReference type="ARBA" id="ARBA00022729"/>
    </source>
</evidence>
<evidence type="ECO:0000256" key="3">
    <source>
        <dbReference type="ARBA" id="ARBA00004613"/>
    </source>
</evidence>
<keyword evidence="12" id="KW-0445">Lipid transport</keyword>
<evidence type="ECO:0000256" key="19">
    <source>
        <dbReference type="SAM" id="Coils"/>
    </source>
</evidence>
<evidence type="ECO:0000256" key="2">
    <source>
        <dbReference type="ARBA" id="ARBA00004502"/>
    </source>
</evidence>
<dbReference type="SMART" id="SM01169">
    <property type="entry name" value="DUF1943"/>
    <property type="match status" value="1"/>
</dbReference>
<keyword evidence="7" id="KW-0153">Cholesterol metabolism</keyword>
<dbReference type="Gene3D" id="1.25.10.20">
    <property type="entry name" value="Vitellinogen, superhelical"/>
    <property type="match status" value="1"/>
</dbReference>
<evidence type="ECO:0000256" key="16">
    <source>
        <dbReference type="ARBA" id="ARBA00023221"/>
    </source>
</evidence>
<dbReference type="PANTHER" id="PTHR13769:SF1">
    <property type="entry name" value="APOLIPOPROTEIN B-100"/>
    <property type="match status" value="1"/>
</dbReference>
<dbReference type="GO" id="GO:0008201">
    <property type="term" value="F:heparin binding"/>
    <property type="evidence" value="ECO:0007669"/>
    <property type="project" value="UniProtKB-KW"/>
</dbReference>
<dbReference type="Gene3D" id="2.20.80.10">
    <property type="entry name" value="Lipovitellin-phosvitin complex, chain A, domain 4"/>
    <property type="match status" value="1"/>
</dbReference>
<gene>
    <name evidence="23" type="ORF">HOLleu_15014</name>
</gene>
<keyword evidence="11 20" id="KW-0732">Signal</keyword>
<keyword evidence="14" id="KW-1207">Sterol metabolism</keyword>
<feature type="coiled-coil region" evidence="19">
    <location>
        <begin position="3472"/>
        <end position="3513"/>
    </location>
</feature>
<evidence type="ECO:0000256" key="17">
    <source>
        <dbReference type="ARBA" id="ARBA00023313"/>
    </source>
</evidence>
<feature type="domain" description="Vitellogenin" evidence="21">
    <location>
        <begin position="31"/>
        <end position="696"/>
    </location>
</feature>
<dbReference type="GO" id="GO:0005811">
    <property type="term" value="C:lipid droplet"/>
    <property type="evidence" value="ECO:0007669"/>
    <property type="project" value="UniProtKB-SubCell"/>
</dbReference>
<feature type="signal peptide" evidence="20">
    <location>
        <begin position="1"/>
        <end position="15"/>
    </location>
</feature>
<keyword evidence="15" id="KW-0325">Glycoprotein</keyword>
<dbReference type="InterPro" id="IPR015255">
    <property type="entry name" value="Vitellinogen_open_b-sht"/>
</dbReference>
<dbReference type="GO" id="GO:0005319">
    <property type="term" value="F:lipid transporter activity"/>
    <property type="evidence" value="ECO:0007669"/>
    <property type="project" value="InterPro"/>
</dbReference>
<keyword evidence="5" id="KW-0963">Cytoplasm</keyword>
<dbReference type="EMBL" id="JAIZAY010000006">
    <property type="protein sequence ID" value="KAJ8040656.1"/>
    <property type="molecule type" value="Genomic_DNA"/>
</dbReference>
<dbReference type="InterPro" id="IPR015819">
    <property type="entry name" value="Lipid_transp_b-sht_shell"/>
</dbReference>
<dbReference type="Gene3D" id="2.30.230.10">
    <property type="entry name" value="Lipovitellin, beta-sheet shell regions, chain A"/>
    <property type="match status" value="1"/>
</dbReference>
<feature type="domain" description="VWFD" evidence="22">
    <location>
        <begin position="4439"/>
        <end position="4608"/>
    </location>
</feature>
<dbReference type="PANTHER" id="PTHR13769">
    <property type="entry name" value="APOLIPOPROTEIN B"/>
    <property type="match status" value="1"/>
</dbReference>
<feature type="disulfide bond" evidence="18">
    <location>
        <begin position="160"/>
        <end position="186"/>
    </location>
</feature>
<dbReference type="SUPFAM" id="SSF58113">
    <property type="entry name" value="Apolipoprotein A-I"/>
    <property type="match status" value="1"/>
</dbReference>
<comment type="subcellular location">
    <subcellularLocation>
        <location evidence="1">Cytoplasm</location>
    </subcellularLocation>
    <subcellularLocation>
        <location evidence="2">Lipid droplet</location>
    </subcellularLocation>
    <subcellularLocation>
        <location evidence="3">Secreted</location>
    </subcellularLocation>
</comment>
<keyword evidence="24" id="KW-1185">Reference proteome</keyword>
<evidence type="ECO:0000256" key="14">
    <source>
        <dbReference type="ARBA" id="ARBA00023166"/>
    </source>
</evidence>
<dbReference type="InterPro" id="IPR001846">
    <property type="entry name" value="VWF_type-D"/>
</dbReference>
<dbReference type="InterPro" id="IPR011030">
    <property type="entry name" value="Lipovitellin_superhlx_dom"/>
</dbReference>
<dbReference type="Proteomes" id="UP001152320">
    <property type="component" value="Chromosome 6"/>
</dbReference>
<dbReference type="Pfam" id="PF00094">
    <property type="entry name" value="VWD"/>
    <property type="match status" value="1"/>
</dbReference>
<keyword evidence="19" id="KW-0175">Coiled coil</keyword>
<keyword evidence="13" id="KW-0443">Lipid metabolism</keyword>
<evidence type="ECO:0008006" key="25">
    <source>
        <dbReference type="Google" id="ProtNLM"/>
    </source>
</evidence>
<evidence type="ECO:0000256" key="1">
    <source>
        <dbReference type="ARBA" id="ARBA00004496"/>
    </source>
</evidence>
<dbReference type="GO" id="GO:0005737">
    <property type="term" value="C:cytoplasm"/>
    <property type="evidence" value="ECO:0007669"/>
    <property type="project" value="UniProtKB-SubCell"/>
</dbReference>
<dbReference type="PROSITE" id="PS51211">
    <property type="entry name" value="VITELLOGENIN"/>
    <property type="match status" value="1"/>
</dbReference>
<evidence type="ECO:0000256" key="7">
    <source>
        <dbReference type="ARBA" id="ARBA00022548"/>
    </source>
</evidence>
<keyword evidence="10" id="KW-0427">LDL</keyword>
<evidence type="ECO:0000259" key="22">
    <source>
        <dbReference type="PROSITE" id="PS51233"/>
    </source>
</evidence>
<dbReference type="InterPro" id="IPR009454">
    <property type="entry name" value="Lipid_transpt_open_b-sht"/>
</dbReference>
<name>A0A9Q1C9Q7_HOLLE</name>
<dbReference type="InterPro" id="IPR015816">
    <property type="entry name" value="Vitellinogen_b-sht_N"/>
</dbReference>
<dbReference type="Pfam" id="PF01347">
    <property type="entry name" value="Vitellogenin_N"/>
    <property type="match status" value="1"/>
</dbReference>
<dbReference type="Pfam" id="PF06448">
    <property type="entry name" value="DUF1081"/>
    <property type="match status" value="1"/>
</dbReference>
<evidence type="ECO:0000256" key="20">
    <source>
        <dbReference type="SAM" id="SignalP"/>
    </source>
</evidence>
<dbReference type="OrthoDB" id="6484170at2759"/>
<dbReference type="InterPro" id="IPR052418">
    <property type="entry name" value="Apolipoprotein_B"/>
</dbReference>
<dbReference type="SUPFAM" id="SSF48431">
    <property type="entry name" value="Lipovitellin-phosvitin complex, superhelical domain"/>
    <property type="match status" value="1"/>
</dbReference>
<accession>A0A9Q1C9Q7</accession>
<comment type="caution">
    <text evidence="18">Lacks conserved residue(s) required for the propagation of feature annotation.</text>
</comment>
<evidence type="ECO:0000256" key="9">
    <source>
        <dbReference type="ARBA" id="ARBA00022677"/>
    </source>
</evidence>
<keyword evidence="17" id="KW-0850">VLDL</keyword>
<keyword evidence="8" id="KW-0358">Heparin-binding</keyword>
<keyword evidence="16" id="KW-0753">Steroid metabolism</keyword>
<dbReference type="GO" id="GO:0034362">
    <property type="term" value="C:low-density lipoprotein particle"/>
    <property type="evidence" value="ECO:0007669"/>
    <property type="project" value="UniProtKB-KW"/>
</dbReference>
<evidence type="ECO:0000256" key="12">
    <source>
        <dbReference type="ARBA" id="ARBA00023055"/>
    </source>
</evidence>
<evidence type="ECO:0000256" key="8">
    <source>
        <dbReference type="ARBA" id="ARBA00022674"/>
    </source>
</evidence>
<dbReference type="GO" id="GO:0008203">
    <property type="term" value="P:cholesterol metabolic process"/>
    <property type="evidence" value="ECO:0007669"/>
    <property type="project" value="UniProtKB-KW"/>
</dbReference>
<dbReference type="Pfam" id="PF09172">
    <property type="entry name" value="Vit_open_b-sht"/>
    <property type="match status" value="1"/>
</dbReference>
<dbReference type="SMART" id="SM00638">
    <property type="entry name" value="LPD_N"/>
    <property type="match status" value="1"/>
</dbReference>
<evidence type="ECO:0000313" key="23">
    <source>
        <dbReference type="EMBL" id="KAJ8040656.1"/>
    </source>
</evidence>
<evidence type="ECO:0000256" key="6">
    <source>
        <dbReference type="ARBA" id="ARBA00022525"/>
    </source>
</evidence>
<feature type="coiled-coil region" evidence="19">
    <location>
        <begin position="4113"/>
        <end position="4147"/>
    </location>
</feature>
<keyword evidence="9" id="KW-0551">Lipid droplet</keyword>
<reference evidence="23" key="1">
    <citation type="submission" date="2021-10" db="EMBL/GenBank/DDBJ databases">
        <title>Tropical sea cucumber genome reveals ecological adaptation and Cuvierian tubules defense mechanism.</title>
        <authorList>
            <person name="Chen T."/>
        </authorList>
    </citation>
    <scope>NUCLEOTIDE SEQUENCE</scope>
    <source>
        <strain evidence="23">Nanhai2018</strain>
        <tissue evidence="23">Muscle</tissue>
    </source>
</reference>
<evidence type="ECO:0000256" key="13">
    <source>
        <dbReference type="ARBA" id="ARBA00023098"/>
    </source>
</evidence>
<keyword evidence="6" id="KW-0964">Secreted</keyword>
<sequence length="4971" mass="560689">MKYCILLLVVGTALGVPVLQDAEDVQCSSLFQYKKQYVFTYTGTSKTGIVGTHDETSDTTITCQEVEIKVPQKCVVVLKTRQCQITPSTEQTVAFTQSMERYELMARVHNGLITEVLPHVDEPLEILNVKKGILSALQMEWHGQIQEEVVSNHLTIHGNCSTTTTHVPTTFEFTEEFTVTRDLSMCTMKPTRIPVVWPGLSYLQNLDIGSQLINSSQFCHVETYDINFQHMQRVECREVHSFWPMSISNDRGIMTEVTQVLEQQSLDKLNSLDFKALRYDKRSTNIIQEIREHEAPEELSVDEAMEYIKDLVKSTLDEVKMDSPRKFGDWVKALRSLNNDTIHEVFDRTYYCEKYSEKCVNTFGKAALAREYLWDGLMQCGTLPCFSVVNTAIIKNIIPKPLAHIMMYTMAFRDYPSYDIIAEGVRLAKVNRTRSTFLPVSTMIYKYWVDHPEIHNERELPAAIQDFVQLLNDIINNDCSVTSLPKTPEFVEDERQILLAIKALGNLGPVAQKFDETEFRKRLHFERELLKCAVNKKVSFNISISAIQALRRFNMSSLSGFVIDNLKQTFLNTSYDIKLRIAAYLIYMKTDVMAANLVDIYQTLKTEPVKQFKAFTFSHISNVLVSEDPTVQRLRKELILAIGEEELPEYPRNIFKYSRNMEISKMLTIPYFNKTFGGSIESNLIYNPDTIMPKSMMLKYAISALGKDYDLIETGWDVQGYEAVMESIFGPAGFFPNNVMRTLFREMDEKIMSRIRTSSISFDWLARLMDIITSPNPAKEIQAASSSVASSTKKRTNDFIKSMKDAMDEPAAEPEPVPEDLLPGDLEENLANIHDVVNKEQKERLASIYLRVLGNELGFLTTDDIKSLIPTINKQMVIDMFNEMGTKLSEGMDLNTTRSLLFLEREMVLPTGLGMPLNCSANGSVVVSIRTRGQLSIQLPSAVVSGRLAPSVGVEILGTMGVQVPTTKIHAGVMANASVYHSSQVEGNVTINGPHLKVQVKALEKPMNLLNFSVNYFLLKPDGEMSFIPGIMQDAVKVQECANPGKFLGMSLCLSFAYPNASYVDIAPRFPLTGPLSFNITLNNTDQTLGAYIFEAEYKMLSKGGAKPSKTPTKKSFGSIGKKTTYVPPEEVIDTLQLNFSAPGDMLRRDILTKLTFHRNKTEAKWTFDVPEMDGLKIFAGLLNISDKTTGEMGMHLVWNATYNEKKTSVSLTMKNSSVEGKTNITGVFNASVEQLYFSVVGQLINTDTFMIASLNDTYYWDDETPIYEQLTWPVSGYTIKPEKYHSSVSLIKTMISGPNIDRVLFLSSLGQNFTIESNAVNRTESYTNEISSKFENSYVDWPLLDISFQYDKAVRQGQEISYSYVDIHRGEHCLFYQADAEKELATNTLTRNYTFGVKTLQKVKKSEFADITDQTFLEKFGDEIYELKPVNLNTSLLFVFNNETITPPSYFASLNATIPVPQSLDLTKQTRWGLGFTTRFINETTSPSTFGYVIQLNNTIPFLLLDFSNEFVLSNDTSEGLKVAFSHQTLERKYGKHMDIDMFGAIDLTNMKMKNGINFTSPYYNFTGGFTAMIDEVMGMVIKNKLGQNGVLLSSLTDFAEDYYFTMKLWQNGSIGFHLTHKLVNISTDHLMHIEGPVTNFSISLVPFFIRDVINKTYHQDFAAVQDTFREVSYKITNSSALIDNTLVIKTPYIMNVTMDHHFFLDMNKINHTLVTQVKSPLANMNVDHALLGPEERTDFFTLNSEVTGNIGSFTEMSTVVTGKAKRGKSVNSNMVLTSTWKTPSIANFTTGGSFTIKGLKSATKFDLISMQMEQQVDSILGQSNVVSFVNLDTFKRLWKFSKSEAQMEGTITSRFLNWTSLGGVEITGSNEFLEFDRLNSSAKMNITSPVLNFTSNSSSEVNGLSGIFVADSIKSSNDYHVDSILGNADYNLGFDLSDIESPLAFQRLSGSSDFTITSRLMNLTTSNKMGFHGVHSIFRFGKVNGSVEWNLTSVVGDAMMNHTLQLVNFQNWTTFETAELEMIYGVASKYLGKGNFSQVYGLYDMTGILRFREAKVAMVGEMETKYINSSMASLSTIRGMNGLLHSDLISSITIYNTTSRFLNVTGEMAHTTQNMGGLFVFDLISNRWEHISTSPILNMSIGVGSSWDRSRGFMNHNLLTNRITLNVTSPLGNLESVMLQTSKKSRSLFNFRSASLMMNSGMKSKYLNTSVESSVTATGFRSCIDFDDVTAASLAEIKIWKLMNVSAAMETGLTNYVNISFDKFFLSQNATLSTPVGVLGGTLGSSMTNLRGVLQFDAASAFGGVDLTSQFINFTAGMEGDMMDSRGLLNFGNLRWGTSINSSSPLHVFNNSLGFEISNMEKLTTSSRIAAGMTSSLKTKLASLDSTSGVELLGQTSLFVFDKAAAGANFSITSKFVNASSTAGSEMTNSLGFLKFESLQMGSSGSINTTIMSMKTEAGMVLSDMNGFLKFESLQMGSSGSINTTIMSMKTEAGLTVSNMDGLFKFDSLEMGSSGSINTTIASMKAEGGMMLMNQNGLFTFSKGVVGGKTVFSSKLANMTMEMETKIVGQEKLMHFEEFLHNTTVLFVSKPLSLIQGYHVMMEDSTGLFRNELFEVVVEGNTTGIINSTNKFRYAVTSSLGFGVYDELNMSNVMGLTSRFLNGSSTNSFIITSADGLLTFAKGVGSMNTSISTPIGDAGIVNNVDMTNFNGFMVFSGMDMTGKMVVGKLLTAEGRAQLVNFNGPFVFDKVNVTGAVNTISVLANYSGNMAYEARNGGGLFEVSKVIFTANQRLTSIIANGTTEVLLSANRVQGLTALSRANATVAWALTTKLASARHGTTILLRNVESMVEYDLFSVTSNTGIVSKPANITTSLVYSIEGRTGLFAIREEIASGNITMDTIIGKLTHTTTFGLENYRSYFGFDQMSMTTLTTAVGPVGAMTMSGEMLMRNAVNVTFFDHLSSEYAIKMTSMPLNVTSSGSFHVEDSQGLFQVSRIEGSMIHNITVPFISTNMSYLILVTDMISWNSFNDLSVVNEVKMNTPYSEGSTLMTISGQESWGNVADQLETSLVTPKGSVIVSQLIDYENAKVSLTVPSYGYIHLHAHLNEFGDEFTVKMKHILESKSPDMVEDFRLLVKLNKSDVIYTNFSWNPEVVAELLDISTDALNRTINFTMTVFNETKERYIMLKDLSIEKYEEMKKIMKIVMDDPREFIEEYIDLTKYDEIMEKVMEVVEFARENPKEALANVYDLVKVTAEQTVNVTLMTYKKLDERFMLQEKIVKVNETIQDIIFFVTHPKESWELVKPQIDFLVSNLTEAINYELIKTRLNEIVDIPKLNQTLREYLQEINKENLLMILEEMKLLVNTTKVTEVINSLTSLEINVGCVTFKDLAQIDMETIDNAYIKIKEFIMLDNLKQFVNISQVEIVTDRINKTIRINLDVVAWNKTLHSFIDVPLLNATLFDLFDYVKDNANQTLETIIEKAQIQLDKLKVKLEELQVTLKEAVQLVNDTILEISGLNWPELKEKVTIFAMQLNETLYEKFYENVDMSKVTEILEQIRGNITSRIDMEKINLAIEKLNTTIYTIINATKNETHAINILPMKYFETTIYDFMVTSLDKVLVASEAGWDKMLTLSDVYGEKAFELTKEYGKKAVKLVQEYRVKAMELYNNYSVIVIEKSKEYYVKALKLSEEYKEKVLIIVENITEEAKIRYANLSRVISEYVVKVNVTVYNLTETYYPVVYEFIANNTEKGLFIVGNITEILFEKSKPYVVVALDRLNQYKNQALLQSADVCINVTNFIDATIEKLPEYQELLLELTENYTQISKELWKNVTILTEKNIELAKEKLVLLDEWRKDTMATLVEITKNEENLLNYYPVEWTGKTVNVIVLETVELVKMTVEDLKIKAEEKLEELKEVMADKSHFINRYPSEYLGMTIMELYEDVKENVTVLIEQGKEYIVVAKTFFNDSIETINATLVEYNITRERLDEVVVQLVNLANETLTNFTKWVEIAMEQPYDVTFTQIVDFANKTVTQALEIGNITLIRSIDMANKTLNYTIELWNNLTRQENLDKIPVLLEKAATLLNETFHQVNETIQDAIVIARNGIKYIREDSGLVEKVELYREQIEVKIAELKVNVTKYLEKVKSTSEEIIVWAKDDLFSRTGSYVEYLNNTLPGWMYRYYKVDALPFQLWNYTIEKGNQTFHELTVKTIEYVDKYVCPYIQFNYDDHSFALNFTHPFNWTSFRQLPTLTNAQKEALIVTRDEIMNRLILPSQVQIERLTELLMNRYIELIDYITVKIEENRPVVEARLDELKEKIKETQQKIKQLRADFEWSEFKEQVKEEATERYSQAKEFMQVIRENATVLFEQLKENITQAYNDVKENYPLYVEKVKELSQNLTNTLIRFQEEFPETVSHLLEQISDLTRQMYLPTDLPHLIKPWTYSSMIFGKGHVMTFDGHIYEFPGYQDRECTYLLARDFVDGNFTLLTKQFSTMLVLKTCTIKIDQDGLVFIDGNPVPQSTPFVAPNNEVVVTRDGPWVNVTTTHGIELLCHEGHFMCVYRLSGWYYAKTQGLLGNLDTEHFNELIKPDGTIANTLIDFANSYEVTGLSQCQIPANFELPEDPSCFTADQNTIKEKCRAIFSSESFLVPIYDTINPEPFLQTCLEMAEKCMDTDKIVNPYITLGRIEGIFINISYCADTSRMLEEPCIYPRPLVVTSDIVFIISEHYSMLTGVTETELKQHIKELYVSIRSQYPDSKFAVVAYGGPEYEHCAPHLHSNEMESFTSGNFDRAVESLEFCDDSSSCTCSPSKGDALKAVLYASDLLLRDSAGKVFILIDNNEQEYDESTRLIVADTLANNSVTVNVISKYSQLEKTIGKVPIIGVNYDGHVLFNKRNSAESITEVLDTPKGTYAKLATATEGAMLGINYLQDGNTDLQPVLKKLLKKQIGDYAAKTNIDCKSVWDIYGRPSSKCFEP</sequence>
<dbReference type="PROSITE" id="PS51233">
    <property type="entry name" value="VWFD"/>
    <property type="match status" value="1"/>
</dbReference>
<dbReference type="InterPro" id="IPR001747">
    <property type="entry name" value="Vitellogenin_N"/>
</dbReference>
<evidence type="ECO:0000256" key="18">
    <source>
        <dbReference type="PROSITE-ProRule" id="PRU00557"/>
    </source>
</evidence>
<comment type="caution">
    <text evidence="23">The sequence shown here is derived from an EMBL/GenBank/DDBJ whole genome shotgun (WGS) entry which is preliminary data.</text>
</comment>
<keyword evidence="18" id="KW-1015">Disulfide bond</keyword>
<keyword evidence="4" id="KW-0813">Transport</keyword>
<proteinExistence type="predicted"/>
<evidence type="ECO:0000256" key="10">
    <source>
        <dbReference type="ARBA" id="ARBA00022710"/>
    </source>
</evidence>
<organism evidence="23 24">
    <name type="scientific">Holothuria leucospilota</name>
    <name type="common">Black long sea cucumber</name>
    <name type="synonym">Mertensiothuria leucospilota</name>
    <dbReference type="NCBI Taxonomy" id="206669"/>
    <lineage>
        <taxon>Eukaryota</taxon>
        <taxon>Metazoa</taxon>
        <taxon>Echinodermata</taxon>
        <taxon>Eleutherozoa</taxon>
        <taxon>Echinozoa</taxon>
        <taxon>Holothuroidea</taxon>
        <taxon>Aspidochirotacea</taxon>
        <taxon>Aspidochirotida</taxon>
        <taxon>Holothuriidae</taxon>
        <taxon>Holothuria</taxon>
    </lineage>
</organism>
<evidence type="ECO:0000313" key="24">
    <source>
        <dbReference type="Proteomes" id="UP001152320"/>
    </source>
</evidence>
<feature type="chain" id="PRO_5040484034" description="Vitellogenin domain-containing protein" evidence="20">
    <location>
        <begin position="16"/>
        <end position="4971"/>
    </location>
</feature>